<keyword evidence="2" id="KW-1185">Reference proteome</keyword>
<comment type="caution">
    <text evidence="1">The sequence shown here is derived from an EMBL/GenBank/DDBJ whole genome shotgun (WGS) entry which is preliminary data.</text>
</comment>
<protein>
    <submittedName>
        <fullName evidence="1">Uncharacterized protein</fullName>
    </submittedName>
</protein>
<sequence>MFDEFLNFVKLAAVFCFNIREAQEFVDVVNVKSLNFPPQPHKGSWSISYSTARRFVGNRLKGLVNGRRAINLHGNTAAGMAERLREDGRLVHPASPAKAISACYCSSRHTLIHCNPQTRFPLILTLMELSCCDWTLYGNSI</sequence>
<dbReference type="AlphaFoldDB" id="A0AAV4NVM2"/>
<reference evidence="1 2" key="1">
    <citation type="submission" date="2021-06" db="EMBL/GenBank/DDBJ databases">
        <title>Caerostris extrusa draft genome.</title>
        <authorList>
            <person name="Kono N."/>
            <person name="Arakawa K."/>
        </authorList>
    </citation>
    <scope>NUCLEOTIDE SEQUENCE [LARGE SCALE GENOMIC DNA]</scope>
</reference>
<evidence type="ECO:0000313" key="1">
    <source>
        <dbReference type="EMBL" id="GIX88945.1"/>
    </source>
</evidence>
<accession>A0AAV4NVM2</accession>
<name>A0AAV4NVM2_CAEEX</name>
<dbReference type="EMBL" id="BPLR01021374">
    <property type="protein sequence ID" value="GIX88945.1"/>
    <property type="molecule type" value="Genomic_DNA"/>
</dbReference>
<dbReference type="Proteomes" id="UP001054945">
    <property type="component" value="Unassembled WGS sequence"/>
</dbReference>
<evidence type="ECO:0000313" key="2">
    <source>
        <dbReference type="Proteomes" id="UP001054945"/>
    </source>
</evidence>
<gene>
    <name evidence="1" type="ORF">CEXT_783661</name>
</gene>
<proteinExistence type="predicted"/>
<organism evidence="1 2">
    <name type="scientific">Caerostris extrusa</name>
    <name type="common">Bark spider</name>
    <name type="synonym">Caerostris bankana</name>
    <dbReference type="NCBI Taxonomy" id="172846"/>
    <lineage>
        <taxon>Eukaryota</taxon>
        <taxon>Metazoa</taxon>
        <taxon>Ecdysozoa</taxon>
        <taxon>Arthropoda</taxon>
        <taxon>Chelicerata</taxon>
        <taxon>Arachnida</taxon>
        <taxon>Araneae</taxon>
        <taxon>Araneomorphae</taxon>
        <taxon>Entelegynae</taxon>
        <taxon>Araneoidea</taxon>
        <taxon>Araneidae</taxon>
        <taxon>Caerostris</taxon>
    </lineage>
</organism>